<gene>
    <name evidence="1" type="ORF">COCNU_03G002630</name>
</gene>
<dbReference type="EMBL" id="CM017874">
    <property type="protein sequence ID" value="KAG1334144.1"/>
    <property type="molecule type" value="Genomic_DNA"/>
</dbReference>
<reference evidence="1" key="1">
    <citation type="journal article" date="2017" name="Gigascience">
        <title>The genome draft of coconut (Cocos nucifera).</title>
        <authorList>
            <person name="Xiao Y."/>
            <person name="Xu P."/>
            <person name="Fan H."/>
            <person name="Baudouin L."/>
            <person name="Xia W."/>
            <person name="Bocs S."/>
            <person name="Xu J."/>
            <person name="Li Q."/>
            <person name="Guo A."/>
            <person name="Zhou L."/>
            <person name="Li J."/>
            <person name="Wu Y."/>
            <person name="Ma Z."/>
            <person name="Armero A."/>
            <person name="Issali A.E."/>
            <person name="Liu N."/>
            <person name="Peng M."/>
            <person name="Yang Y."/>
        </authorList>
    </citation>
    <scope>NUCLEOTIDE SEQUENCE</scope>
    <source>
        <tissue evidence="1">Spear leaf of Hainan Tall coconut</tissue>
    </source>
</reference>
<name>A0A8K0I263_COCNU</name>
<comment type="caution">
    <text evidence="1">The sequence shown here is derived from an EMBL/GenBank/DDBJ whole genome shotgun (WGS) entry which is preliminary data.</text>
</comment>
<evidence type="ECO:0000313" key="2">
    <source>
        <dbReference type="Proteomes" id="UP000797356"/>
    </source>
</evidence>
<evidence type="ECO:0000313" key="1">
    <source>
        <dbReference type="EMBL" id="KAG1334144.1"/>
    </source>
</evidence>
<proteinExistence type="predicted"/>
<accession>A0A8K0I263</accession>
<protein>
    <submittedName>
        <fullName evidence="1">Uncharacterized protein</fullName>
    </submittedName>
</protein>
<reference evidence="1" key="2">
    <citation type="submission" date="2019-07" db="EMBL/GenBank/DDBJ databases">
        <authorList>
            <person name="Yang Y."/>
            <person name="Bocs S."/>
            <person name="Baudouin L."/>
        </authorList>
    </citation>
    <scope>NUCLEOTIDE SEQUENCE</scope>
    <source>
        <tissue evidence="1">Spear leaf of Hainan Tall coconut</tissue>
    </source>
</reference>
<dbReference type="AlphaFoldDB" id="A0A8K0I263"/>
<organism evidence="1 2">
    <name type="scientific">Cocos nucifera</name>
    <name type="common">Coconut palm</name>
    <dbReference type="NCBI Taxonomy" id="13894"/>
    <lineage>
        <taxon>Eukaryota</taxon>
        <taxon>Viridiplantae</taxon>
        <taxon>Streptophyta</taxon>
        <taxon>Embryophyta</taxon>
        <taxon>Tracheophyta</taxon>
        <taxon>Spermatophyta</taxon>
        <taxon>Magnoliopsida</taxon>
        <taxon>Liliopsida</taxon>
        <taxon>Arecaceae</taxon>
        <taxon>Arecoideae</taxon>
        <taxon>Cocoseae</taxon>
        <taxon>Attaleinae</taxon>
        <taxon>Cocos</taxon>
    </lineage>
</organism>
<sequence length="63" mass="7471">MGTLRKLLQRFDIKTSSHKAQQGTPGLSPRTLPKERYARSCGDYRFYFLLIYYRHSNLWSGCR</sequence>
<keyword evidence="2" id="KW-1185">Reference proteome</keyword>
<dbReference type="Proteomes" id="UP000797356">
    <property type="component" value="Chromosome 3"/>
</dbReference>